<dbReference type="FunFam" id="3.30.200.20:FF:000611">
    <property type="entry name" value="Protein kinase, putative"/>
    <property type="match status" value="1"/>
</dbReference>
<dbReference type="GO" id="GO:0005524">
    <property type="term" value="F:ATP binding"/>
    <property type="evidence" value="ECO:0007669"/>
    <property type="project" value="UniProtKB-KW"/>
</dbReference>
<proteinExistence type="inferred from homology"/>
<keyword evidence="3 8" id="KW-0418">Kinase</keyword>
<feature type="region of interest" description="Disordered" evidence="6">
    <location>
        <begin position="194"/>
        <end position="214"/>
    </location>
</feature>
<reference evidence="8" key="1">
    <citation type="journal article" date="2021" name="IMA Fungus">
        <title>Genomic characterization of three marine fungi, including Emericellopsis atlantica sp. nov. with signatures of a generalist lifestyle and marine biomass degradation.</title>
        <authorList>
            <person name="Hagestad O.C."/>
            <person name="Hou L."/>
            <person name="Andersen J.H."/>
            <person name="Hansen E.H."/>
            <person name="Altermark B."/>
            <person name="Li C."/>
            <person name="Kuhnert E."/>
            <person name="Cox R.J."/>
            <person name="Crous P.W."/>
            <person name="Spatafora J.W."/>
            <person name="Lail K."/>
            <person name="Amirebrahimi M."/>
            <person name="Lipzen A."/>
            <person name="Pangilinan J."/>
            <person name="Andreopoulos W."/>
            <person name="Hayes R.D."/>
            <person name="Ng V."/>
            <person name="Grigoriev I.V."/>
            <person name="Jackson S.A."/>
            <person name="Sutton T.D.S."/>
            <person name="Dobson A.D.W."/>
            <person name="Rama T."/>
        </authorList>
    </citation>
    <scope>NUCLEOTIDE SEQUENCE</scope>
    <source>
        <strain evidence="8">TRa3180A</strain>
    </source>
</reference>
<dbReference type="SUPFAM" id="SSF56112">
    <property type="entry name" value="Protein kinase-like (PK-like)"/>
    <property type="match status" value="1"/>
</dbReference>
<evidence type="ECO:0000256" key="6">
    <source>
        <dbReference type="SAM" id="MobiDB-lite"/>
    </source>
</evidence>
<sequence length="1192" mass="129205">MSYHNSGGVCLPSPTHVHHVDVSSCVRQFRRSLSRSPSKVGEATNSERSHCANIAQWNLKSPSQSPTPSSSPKRTVSNPNLLAASNPPHTPSPLAVPFPPSRLALRSSTRPKAAAIRSSSRTRTSPKSPVKRALSQTADTGNASQSSSASSSLSLGGQENRKSTSPGIKRKSFEFFPRMPYNLDVPGPVHQALSRLGGDIDNHSTGSTSSPLKRSDAIMNLDQASLGSPVAKRRSLHGSASFGHDFNVFDHGPTSIPQFEIHDDSNHEYELSSGSENNASVTSMPRRSSSLRKSTLQQRHGEKQTSWGRRHAAMLAQQFKENAANNSAPVPEASTSAKSKDRPRLSLDQFMPPTPRDSPFSNQGNLPNASMHMVNQPTHQPHPLSRTMTTSSSSSSIVDESPTPTHVPVNFGEKPRPKLDFSKSLPAGTSRPFHMDSTSEQSGSFATPNYKAAKPLPTAFMSTGLISKVNRNPEHINIPRETSKGNMPDTPCKKHANIFATYPANVPGSAIAKARHIRHSFGTPSTPFCGQSAAPGNFGKGSSVFGSAFGKLLRRGSILSVDGDEFGGSPEAKGDGINISDYEMPGTPTKQALPHFGSGHSHRGLAAAATHGGFRLSKRLPRTSSKLKLSATSGDGSQDDSDASMDLGDSPTTTNFRPTVGLSGSVSPCGRPKYSQETQLHSPTPLIPKSISFPFITTSRKAAFAKLSRVAPASPLERIEFFDKLPPQTPHDSMTPPDPSGLSISVHRESNIGNTGSCAAMGTPATPTAGRDYFSAINNRRLSTTPVSTIAAPEVDTALSSRFESIELIGSGEFSNVYKATKPAVAISTPFCFGQSPSRSRTPPTPMPERVFAVKKSRQPFTGIRDRQRKLQEVEVLKALRHSDHVVDFIDSWEDKGYLYIQTEYCEEGSLDVFLNNIGNMGRMDDFRIWKICLELCKGLRHIHDSGFIHLDLKPANILITFEGIIKIADFGMATSWPASAGIEGEGDREYIGPEILRGQYDKPSDIFALGLIMLEIAGNVVLPDNGDAWQRLRSGDFEGVPSLTWSEASSMRRDATGKLLGESDISLESYDSDNDFETEFGSPSMPIRTRNALGPHKSIFGSGKLFGHSRTGELETPPDFMRNMYHDDSLDNLVRWMTSPKTEERPTIHQVLQGPGLLWVEQRRRAGATIYEGNWGPADDILADDAEMMDV</sequence>
<organism evidence="8 9">
    <name type="scientific">Calycina marina</name>
    <dbReference type="NCBI Taxonomy" id="1763456"/>
    <lineage>
        <taxon>Eukaryota</taxon>
        <taxon>Fungi</taxon>
        <taxon>Dikarya</taxon>
        <taxon>Ascomycota</taxon>
        <taxon>Pezizomycotina</taxon>
        <taxon>Leotiomycetes</taxon>
        <taxon>Helotiales</taxon>
        <taxon>Pezizellaceae</taxon>
        <taxon>Calycina</taxon>
    </lineage>
</organism>
<evidence type="ECO:0000256" key="5">
    <source>
        <dbReference type="ARBA" id="ARBA00037982"/>
    </source>
</evidence>
<evidence type="ECO:0000259" key="7">
    <source>
        <dbReference type="PROSITE" id="PS50011"/>
    </source>
</evidence>
<evidence type="ECO:0000256" key="3">
    <source>
        <dbReference type="ARBA" id="ARBA00022777"/>
    </source>
</evidence>
<dbReference type="Gene3D" id="3.30.200.20">
    <property type="entry name" value="Phosphorylase Kinase, domain 1"/>
    <property type="match status" value="1"/>
</dbReference>
<keyword evidence="4" id="KW-0067">ATP-binding</keyword>
<feature type="region of interest" description="Disordered" evidence="6">
    <location>
        <begin position="322"/>
        <end position="444"/>
    </location>
</feature>
<feature type="compositionally biased region" description="Low complexity" evidence="6">
    <location>
        <begin position="143"/>
        <end position="158"/>
    </location>
</feature>
<dbReference type="GO" id="GO:0005634">
    <property type="term" value="C:nucleus"/>
    <property type="evidence" value="ECO:0007669"/>
    <property type="project" value="TreeGrafter"/>
</dbReference>
<dbReference type="Pfam" id="PF00069">
    <property type="entry name" value="Pkinase"/>
    <property type="match status" value="1"/>
</dbReference>
<dbReference type="GO" id="GO:0110031">
    <property type="term" value="P:negative regulation of G2/MI transition of meiotic cell cycle"/>
    <property type="evidence" value="ECO:0007669"/>
    <property type="project" value="TreeGrafter"/>
</dbReference>
<feature type="compositionally biased region" description="Low complexity" evidence="6">
    <location>
        <begin position="385"/>
        <end position="396"/>
    </location>
</feature>
<protein>
    <submittedName>
        <fullName evidence="8">Kinase-like protein</fullName>
    </submittedName>
</protein>
<feature type="domain" description="Protein kinase" evidence="7">
    <location>
        <begin position="803"/>
        <end position="1158"/>
    </location>
</feature>
<evidence type="ECO:0000313" key="8">
    <source>
        <dbReference type="EMBL" id="KAG9244425.1"/>
    </source>
</evidence>
<dbReference type="SMART" id="SM00220">
    <property type="entry name" value="S_TKc"/>
    <property type="match status" value="1"/>
</dbReference>
<evidence type="ECO:0000256" key="4">
    <source>
        <dbReference type="ARBA" id="ARBA00022840"/>
    </source>
</evidence>
<keyword evidence="1" id="KW-0808">Transferase</keyword>
<dbReference type="PROSITE" id="PS00108">
    <property type="entry name" value="PROTEIN_KINASE_ST"/>
    <property type="match status" value="1"/>
</dbReference>
<feature type="compositionally biased region" description="Polar residues" evidence="6">
    <location>
        <begin position="322"/>
        <end position="337"/>
    </location>
</feature>
<feature type="region of interest" description="Disordered" evidence="6">
    <location>
        <begin position="267"/>
        <end position="309"/>
    </location>
</feature>
<dbReference type="InterPro" id="IPR000719">
    <property type="entry name" value="Prot_kinase_dom"/>
</dbReference>
<dbReference type="InterPro" id="IPR011009">
    <property type="entry name" value="Kinase-like_dom_sf"/>
</dbReference>
<feature type="compositionally biased region" description="Pro residues" evidence="6">
    <location>
        <begin position="88"/>
        <end position="100"/>
    </location>
</feature>
<feature type="compositionally biased region" description="Polar residues" evidence="6">
    <location>
        <begin position="272"/>
        <end position="298"/>
    </location>
</feature>
<dbReference type="PANTHER" id="PTHR11042:SF196">
    <property type="entry name" value="MITOSIS INHIBITOR PROTEIN KINASE SWE1"/>
    <property type="match status" value="1"/>
</dbReference>
<dbReference type="Proteomes" id="UP000887226">
    <property type="component" value="Unassembled WGS sequence"/>
</dbReference>
<dbReference type="GO" id="GO:0004713">
    <property type="term" value="F:protein tyrosine kinase activity"/>
    <property type="evidence" value="ECO:0007669"/>
    <property type="project" value="TreeGrafter"/>
</dbReference>
<dbReference type="EMBL" id="MU253906">
    <property type="protein sequence ID" value="KAG9244425.1"/>
    <property type="molecule type" value="Genomic_DNA"/>
</dbReference>
<gene>
    <name evidence="8" type="ORF">BJ878DRAFT_421400</name>
</gene>
<keyword evidence="2" id="KW-0547">Nucleotide-binding</keyword>
<dbReference type="InterPro" id="IPR050339">
    <property type="entry name" value="CC_SR_Kinase"/>
</dbReference>
<dbReference type="PANTHER" id="PTHR11042">
    <property type="entry name" value="EUKARYOTIC TRANSLATION INITIATION FACTOR 2-ALPHA KINASE EIF2-ALPHA KINASE -RELATED"/>
    <property type="match status" value="1"/>
</dbReference>
<name>A0A9P8CF70_9HELO</name>
<dbReference type="AlphaFoldDB" id="A0A9P8CF70"/>
<feature type="compositionally biased region" description="Low complexity" evidence="6">
    <location>
        <begin position="61"/>
        <end position="72"/>
    </location>
</feature>
<feature type="compositionally biased region" description="Polar residues" evidence="6">
    <location>
        <begin position="359"/>
        <end position="379"/>
    </location>
</feature>
<accession>A0A9P8CF70</accession>
<comment type="similarity">
    <text evidence="5">Belongs to the protein kinase superfamily. Ser/Thr protein kinase family. GCN2 subfamily.</text>
</comment>
<evidence type="ECO:0000256" key="2">
    <source>
        <dbReference type="ARBA" id="ARBA00022741"/>
    </source>
</evidence>
<dbReference type="OrthoDB" id="5337378at2759"/>
<comment type="caution">
    <text evidence="8">The sequence shown here is derived from an EMBL/GenBank/DDBJ whole genome shotgun (WGS) entry which is preliminary data.</text>
</comment>
<dbReference type="PROSITE" id="PS50011">
    <property type="entry name" value="PROTEIN_KINASE_DOM"/>
    <property type="match status" value="1"/>
</dbReference>
<dbReference type="Gene3D" id="1.10.510.10">
    <property type="entry name" value="Transferase(Phosphotransferase) domain 1"/>
    <property type="match status" value="1"/>
</dbReference>
<dbReference type="InterPro" id="IPR008271">
    <property type="entry name" value="Ser/Thr_kinase_AS"/>
</dbReference>
<dbReference type="GO" id="GO:0005737">
    <property type="term" value="C:cytoplasm"/>
    <property type="evidence" value="ECO:0007669"/>
    <property type="project" value="TreeGrafter"/>
</dbReference>
<feature type="compositionally biased region" description="Polar residues" evidence="6">
    <location>
        <begin position="650"/>
        <end position="666"/>
    </location>
</feature>
<evidence type="ECO:0000256" key="1">
    <source>
        <dbReference type="ARBA" id="ARBA00022679"/>
    </source>
</evidence>
<feature type="region of interest" description="Disordered" evidence="6">
    <location>
        <begin position="57"/>
        <end position="171"/>
    </location>
</feature>
<evidence type="ECO:0000313" key="9">
    <source>
        <dbReference type="Proteomes" id="UP000887226"/>
    </source>
</evidence>
<feature type="compositionally biased region" description="Polar residues" evidence="6">
    <location>
        <begin position="203"/>
        <end position="212"/>
    </location>
</feature>
<feature type="region of interest" description="Disordered" evidence="6">
    <location>
        <begin position="625"/>
        <end position="685"/>
    </location>
</feature>
<keyword evidence="9" id="KW-1185">Reference proteome</keyword>